<dbReference type="EMBL" id="OU342829">
    <property type="protein sequence ID" value="CAG7580878.1"/>
    <property type="molecule type" value="Genomic_DNA"/>
</dbReference>
<protein>
    <submittedName>
        <fullName evidence="1">Uncharacterized protein</fullName>
    </submittedName>
</protein>
<gene>
    <name evidence="1" type="ORF">SLAVMIC_00587</name>
</gene>
<reference evidence="1" key="1">
    <citation type="submission" date="2021-06" db="EMBL/GenBank/DDBJ databases">
        <authorList>
            <person name="Gannon L."/>
            <person name="Redgwell R T."/>
            <person name="Michniewski S."/>
            <person name="Harrison D C."/>
            <person name="Millard A."/>
        </authorList>
    </citation>
    <scope>NUCLEOTIDE SEQUENCE</scope>
</reference>
<name>A0A8D9CCD0_9VIRU</name>
<organism evidence="1">
    <name type="scientific">uncultured marine phage</name>
    <dbReference type="NCBI Taxonomy" id="707152"/>
    <lineage>
        <taxon>Viruses</taxon>
        <taxon>environmental samples</taxon>
    </lineage>
</organism>
<accession>A0A8D9CCD0</accession>
<evidence type="ECO:0000313" key="1">
    <source>
        <dbReference type="EMBL" id="CAG7580878.1"/>
    </source>
</evidence>
<proteinExistence type="predicted"/>
<sequence>MQMIELLNLKIGDKVISTNVSEDYDILTEVTEHDDEHIQFTQTEDCENFISVDFGVEEINIWYHPNDMNLTELRRDDDMGEDSFSFELSH</sequence>